<feature type="compositionally biased region" description="Low complexity" evidence="1">
    <location>
        <begin position="193"/>
        <end position="244"/>
    </location>
</feature>
<protein>
    <submittedName>
        <fullName evidence="4">Peptidoglycan-binding domain-containing protein</fullName>
    </submittedName>
</protein>
<dbReference type="AlphaFoldDB" id="A0AB39MZ57"/>
<evidence type="ECO:0000259" key="3">
    <source>
        <dbReference type="Pfam" id="PF01471"/>
    </source>
</evidence>
<sequence>MTEPTGAKGPDSQDGPIGQNGHLCPECGTPRGTDNTPSCGCGLRVSEALRDARTAEAAAAEDFDPLRIRPYVELEGTGEAGGETMPLRAVPAAPATPLAPPATTPSAQDLSLFEPDGVSGSSDPSGTPDVTSARHRRTRTVLLGAGGALVAVFAAAGLASGLFTYEAPVRETALPEDVRASVPAPSTSEARETPSPTVPSTQSAAPPASPSPTESASASPSPSRSSASPPPSATSQPTNSPSATEAAGPEEDSAAARDPAPATLQRGDRGPEVTELELRLTQLGLYTREARGNYNEGVEDAVIRYQWARGIQPDEYGVYDLATREALESETSEP</sequence>
<reference evidence="4" key="1">
    <citation type="submission" date="2024-07" db="EMBL/GenBank/DDBJ databases">
        <authorList>
            <person name="Yu S.T."/>
        </authorList>
    </citation>
    <scope>NUCLEOTIDE SEQUENCE</scope>
    <source>
        <strain evidence="4">R11</strain>
    </source>
</reference>
<evidence type="ECO:0000313" key="4">
    <source>
        <dbReference type="EMBL" id="XDQ10431.1"/>
    </source>
</evidence>
<keyword evidence="2" id="KW-0472">Membrane</keyword>
<feature type="region of interest" description="Disordered" evidence="1">
    <location>
        <begin position="93"/>
        <end position="134"/>
    </location>
</feature>
<dbReference type="Pfam" id="PF01471">
    <property type="entry name" value="PG_binding_1"/>
    <property type="match status" value="1"/>
</dbReference>
<dbReference type="InterPro" id="IPR036366">
    <property type="entry name" value="PGBDSf"/>
</dbReference>
<feature type="transmembrane region" description="Helical" evidence="2">
    <location>
        <begin position="141"/>
        <end position="165"/>
    </location>
</feature>
<feature type="compositionally biased region" description="Low complexity" evidence="1">
    <location>
        <begin position="115"/>
        <end position="130"/>
    </location>
</feature>
<keyword evidence="2" id="KW-1133">Transmembrane helix</keyword>
<organism evidence="4">
    <name type="scientific">Streptomyces sp. R11</name>
    <dbReference type="NCBI Taxonomy" id="3238625"/>
    <lineage>
        <taxon>Bacteria</taxon>
        <taxon>Bacillati</taxon>
        <taxon>Actinomycetota</taxon>
        <taxon>Actinomycetes</taxon>
        <taxon>Kitasatosporales</taxon>
        <taxon>Streptomycetaceae</taxon>
        <taxon>Streptomyces</taxon>
    </lineage>
</organism>
<dbReference type="InterPro" id="IPR002477">
    <property type="entry name" value="Peptidoglycan-bd-like"/>
</dbReference>
<feature type="domain" description="Peptidoglycan binding-like" evidence="3">
    <location>
        <begin position="269"/>
        <end position="327"/>
    </location>
</feature>
<dbReference type="EMBL" id="CP163432">
    <property type="protein sequence ID" value="XDQ10431.1"/>
    <property type="molecule type" value="Genomic_DNA"/>
</dbReference>
<evidence type="ECO:0000256" key="2">
    <source>
        <dbReference type="SAM" id="Phobius"/>
    </source>
</evidence>
<feature type="region of interest" description="Disordered" evidence="1">
    <location>
        <begin position="1"/>
        <end position="40"/>
    </location>
</feature>
<dbReference type="SUPFAM" id="SSF47090">
    <property type="entry name" value="PGBD-like"/>
    <property type="match status" value="1"/>
</dbReference>
<feature type="region of interest" description="Disordered" evidence="1">
    <location>
        <begin position="176"/>
        <end position="273"/>
    </location>
</feature>
<proteinExistence type="predicted"/>
<evidence type="ECO:0000256" key="1">
    <source>
        <dbReference type="SAM" id="MobiDB-lite"/>
    </source>
</evidence>
<dbReference type="InterPro" id="IPR036365">
    <property type="entry name" value="PGBD-like_sf"/>
</dbReference>
<accession>A0AB39MZ57</accession>
<keyword evidence="2" id="KW-0812">Transmembrane</keyword>
<dbReference type="Gene3D" id="1.10.101.10">
    <property type="entry name" value="PGBD-like superfamily/PGBD"/>
    <property type="match status" value="1"/>
</dbReference>
<gene>
    <name evidence="4" type="ORF">AB5J55_12545</name>
</gene>
<name>A0AB39MZ57_9ACTN</name>
<dbReference type="RefSeq" id="WP_369270752.1">
    <property type="nucleotide sequence ID" value="NZ_CP163432.1"/>
</dbReference>